<reference evidence="2 3" key="1">
    <citation type="journal article" date="2024" name="J Genomics">
        <title>Draft genome sequencing and assembly of Favolaschia claudopus CIRM-BRFM 2984 isolated from oak limbs.</title>
        <authorList>
            <person name="Navarro D."/>
            <person name="Drula E."/>
            <person name="Chaduli D."/>
            <person name="Cazenave R."/>
            <person name="Ahrendt S."/>
            <person name="Wang J."/>
            <person name="Lipzen A."/>
            <person name="Daum C."/>
            <person name="Barry K."/>
            <person name="Grigoriev I.V."/>
            <person name="Favel A."/>
            <person name="Rosso M.N."/>
            <person name="Martin F."/>
        </authorList>
    </citation>
    <scope>NUCLEOTIDE SEQUENCE [LARGE SCALE GENOMIC DNA]</scope>
    <source>
        <strain evidence="2 3">CIRM-BRFM 2984</strain>
    </source>
</reference>
<dbReference type="Proteomes" id="UP001362999">
    <property type="component" value="Unassembled WGS sequence"/>
</dbReference>
<evidence type="ECO:0000256" key="1">
    <source>
        <dbReference type="SAM" id="SignalP"/>
    </source>
</evidence>
<proteinExistence type="predicted"/>
<organism evidence="2 3">
    <name type="scientific">Favolaschia claudopus</name>
    <dbReference type="NCBI Taxonomy" id="2862362"/>
    <lineage>
        <taxon>Eukaryota</taxon>
        <taxon>Fungi</taxon>
        <taxon>Dikarya</taxon>
        <taxon>Basidiomycota</taxon>
        <taxon>Agaricomycotina</taxon>
        <taxon>Agaricomycetes</taxon>
        <taxon>Agaricomycetidae</taxon>
        <taxon>Agaricales</taxon>
        <taxon>Marasmiineae</taxon>
        <taxon>Mycenaceae</taxon>
        <taxon>Favolaschia</taxon>
    </lineage>
</organism>
<gene>
    <name evidence="2" type="ORF">R3P38DRAFT_317238</name>
</gene>
<name>A0AAW0CRD2_9AGAR</name>
<accession>A0AAW0CRD2</accession>
<sequence>MRLSFALLFLSTIGIVMARECVKCPKKVDGVDKTTEFHLAQEDPDTEETTFCGYTADGERHQGFCSYYNETGRISDASKHLACPNPVKVEECQEYLEKS</sequence>
<dbReference type="AlphaFoldDB" id="A0AAW0CRD2"/>
<keyword evidence="3" id="KW-1185">Reference proteome</keyword>
<evidence type="ECO:0000313" key="2">
    <source>
        <dbReference type="EMBL" id="KAK7042464.1"/>
    </source>
</evidence>
<feature type="chain" id="PRO_5043317560" evidence="1">
    <location>
        <begin position="19"/>
        <end position="99"/>
    </location>
</feature>
<dbReference type="EMBL" id="JAWWNJ010000013">
    <property type="protein sequence ID" value="KAK7042464.1"/>
    <property type="molecule type" value="Genomic_DNA"/>
</dbReference>
<comment type="caution">
    <text evidence="2">The sequence shown here is derived from an EMBL/GenBank/DDBJ whole genome shotgun (WGS) entry which is preliminary data.</text>
</comment>
<evidence type="ECO:0000313" key="3">
    <source>
        <dbReference type="Proteomes" id="UP001362999"/>
    </source>
</evidence>
<protein>
    <submittedName>
        <fullName evidence="2">Uncharacterized protein</fullName>
    </submittedName>
</protein>
<feature type="signal peptide" evidence="1">
    <location>
        <begin position="1"/>
        <end position="18"/>
    </location>
</feature>
<keyword evidence="1" id="KW-0732">Signal</keyword>